<feature type="coiled-coil region" evidence="1">
    <location>
        <begin position="283"/>
        <end position="320"/>
    </location>
</feature>
<dbReference type="InParanoid" id="A0A1Y2AID6"/>
<dbReference type="EMBL" id="MCFC01000096">
    <property type="protein sequence ID" value="ORY22242.1"/>
    <property type="molecule type" value="Genomic_DNA"/>
</dbReference>
<accession>A0A1Y2AID6</accession>
<dbReference type="AlphaFoldDB" id="A0A1Y2AID6"/>
<sequence>MRYAGEKEKFEPNAGFDIVTLEDGTYAQEYQGNHELFSCYRCARAKGQQARCVFRPLKTYPKPHRPTREGILYLRPACLRCSAMKTGCYHDFSNPMKAEAILQTFDDDNLHDSYVPWDVTTGRADSPAPPIIPTSTGDIRREPPTATSANEPSRKKTRSESVSSAHGSLVAPIPIRQAAPTSTSVRISVPPSPRPHKQLHGSISTLQSILSSSEAYLTELTTKIEISIEEIKRQDMSSVVRIAMSRCEQVEAILGVGRRNESNVENWSASDFADWANRTIALIERLRERADEADGLKRSLVEAQKECTRLEERNIKLQEWGDAGLKLLSNRP</sequence>
<dbReference type="Proteomes" id="UP000193986">
    <property type="component" value="Unassembled WGS sequence"/>
</dbReference>
<feature type="compositionally biased region" description="Low complexity" evidence="2">
    <location>
        <begin position="180"/>
        <end position="189"/>
    </location>
</feature>
<evidence type="ECO:0000313" key="4">
    <source>
        <dbReference type="Proteomes" id="UP000193986"/>
    </source>
</evidence>
<name>A0A1Y2AID6_9TREE</name>
<reference evidence="3 4" key="1">
    <citation type="submission" date="2016-07" db="EMBL/GenBank/DDBJ databases">
        <title>Pervasive Adenine N6-methylation of Active Genes in Fungi.</title>
        <authorList>
            <consortium name="DOE Joint Genome Institute"/>
            <person name="Mondo S.J."/>
            <person name="Dannebaum R.O."/>
            <person name="Kuo R.C."/>
            <person name="Labutti K."/>
            <person name="Haridas S."/>
            <person name="Kuo A."/>
            <person name="Salamov A."/>
            <person name="Ahrendt S.R."/>
            <person name="Lipzen A."/>
            <person name="Sullivan W."/>
            <person name="Andreopoulos W.B."/>
            <person name="Clum A."/>
            <person name="Lindquist E."/>
            <person name="Daum C."/>
            <person name="Ramamoorthy G.K."/>
            <person name="Gryganskyi A."/>
            <person name="Culley D."/>
            <person name="Magnuson J.K."/>
            <person name="James T.Y."/>
            <person name="O'Malley M.A."/>
            <person name="Stajich J.E."/>
            <person name="Spatafora J.W."/>
            <person name="Visel A."/>
            <person name="Grigoriev I.V."/>
        </authorList>
    </citation>
    <scope>NUCLEOTIDE SEQUENCE [LARGE SCALE GENOMIC DNA]</scope>
    <source>
        <strain evidence="3 4">68-887.2</strain>
    </source>
</reference>
<keyword evidence="4" id="KW-1185">Reference proteome</keyword>
<organism evidence="3 4">
    <name type="scientific">Naematelia encephala</name>
    <dbReference type="NCBI Taxonomy" id="71784"/>
    <lineage>
        <taxon>Eukaryota</taxon>
        <taxon>Fungi</taxon>
        <taxon>Dikarya</taxon>
        <taxon>Basidiomycota</taxon>
        <taxon>Agaricomycotina</taxon>
        <taxon>Tremellomycetes</taxon>
        <taxon>Tremellales</taxon>
        <taxon>Naemateliaceae</taxon>
        <taxon>Naematelia</taxon>
    </lineage>
</organism>
<keyword evidence="1" id="KW-0175">Coiled coil</keyword>
<evidence type="ECO:0000313" key="3">
    <source>
        <dbReference type="EMBL" id="ORY22242.1"/>
    </source>
</evidence>
<protein>
    <submittedName>
        <fullName evidence="3">Uncharacterized protein</fullName>
    </submittedName>
</protein>
<evidence type="ECO:0000256" key="2">
    <source>
        <dbReference type="SAM" id="MobiDB-lite"/>
    </source>
</evidence>
<feature type="region of interest" description="Disordered" evidence="2">
    <location>
        <begin position="121"/>
        <end position="200"/>
    </location>
</feature>
<proteinExistence type="predicted"/>
<comment type="caution">
    <text evidence="3">The sequence shown here is derived from an EMBL/GenBank/DDBJ whole genome shotgun (WGS) entry which is preliminary data.</text>
</comment>
<evidence type="ECO:0000256" key="1">
    <source>
        <dbReference type="SAM" id="Coils"/>
    </source>
</evidence>
<gene>
    <name evidence="3" type="ORF">BCR39DRAFT_551909</name>
</gene>